<evidence type="ECO:0000256" key="1">
    <source>
        <dbReference type="SAM" id="SignalP"/>
    </source>
</evidence>
<feature type="signal peptide" evidence="1">
    <location>
        <begin position="1"/>
        <end position="19"/>
    </location>
</feature>
<dbReference type="Proteomes" id="UP000031184">
    <property type="component" value="Unassembled WGS sequence"/>
</dbReference>
<name>A0A0B4EIK8_9FUSO</name>
<dbReference type="AlphaFoldDB" id="A0A0B4EIK8"/>
<dbReference type="EMBL" id="AUZI01000014">
    <property type="protein sequence ID" value="KID49216.1"/>
    <property type="molecule type" value="Genomic_DNA"/>
</dbReference>
<keyword evidence="1" id="KW-0732">Signal</keyword>
<sequence length="98" mass="11522">MKTNIIFLSFLLSSVISLAETIIQLPESNIQSDYVEINKMKNLKNIIVIEKKKFRRKGIRTYPLYYKIFQTFMSEQPVGEKLISEVRGKDMQQKICKC</sequence>
<feature type="chain" id="PRO_5002101790" evidence="1">
    <location>
        <begin position="20"/>
        <end position="98"/>
    </location>
</feature>
<accession>A0A0B4EIK8</accession>
<evidence type="ECO:0000313" key="2">
    <source>
        <dbReference type="EMBL" id="KID49216.1"/>
    </source>
</evidence>
<proteinExistence type="predicted"/>
<comment type="caution">
    <text evidence="2">The sequence shown here is derived from an EMBL/GenBank/DDBJ whole genome shotgun (WGS) entry which is preliminary data.</text>
</comment>
<protein>
    <submittedName>
        <fullName evidence="2">Uncharacterized protein</fullName>
    </submittedName>
</protein>
<organism evidence="2 3">
    <name type="scientific">Fusobacterium necrophorum subsp. funduliforme B35</name>
    <dbReference type="NCBI Taxonomy" id="1226633"/>
    <lineage>
        <taxon>Bacteria</taxon>
        <taxon>Fusobacteriati</taxon>
        <taxon>Fusobacteriota</taxon>
        <taxon>Fusobacteriia</taxon>
        <taxon>Fusobacteriales</taxon>
        <taxon>Fusobacteriaceae</taxon>
        <taxon>Fusobacterium</taxon>
    </lineage>
</organism>
<dbReference type="PATRIC" id="fig|1226633.4.peg.1218"/>
<gene>
    <name evidence="2" type="ORF">C095_06045</name>
</gene>
<evidence type="ECO:0000313" key="3">
    <source>
        <dbReference type="Proteomes" id="UP000031184"/>
    </source>
</evidence>
<reference evidence="2 3" key="1">
    <citation type="submission" date="2013-08" db="EMBL/GenBank/DDBJ databases">
        <title>An opportunistic ruminal bacterium that causes liver abscesses in cattle.</title>
        <authorList>
            <person name="Benahmed F.H."/>
            <person name="Rasmussen M."/>
            <person name="Harbottle H."/>
            <person name="Soppet D."/>
            <person name="Nagaraja T.G."/>
            <person name="Davidson M."/>
        </authorList>
    </citation>
    <scope>NUCLEOTIDE SEQUENCE [LARGE SCALE GENOMIC DNA]</scope>
    <source>
        <strain evidence="2 3">B35</strain>
    </source>
</reference>